<accession>A0ABY5V221</accession>
<evidence type="ECO:0000313" key="1">
    <source>
        <dbReference type="EMBL" id="UWN57903.1"/>
    </source>
</evidence>
<dbReference type="PROSITE" id="PS51257">
    <property type="entry name" value="PROKAR_LIPOPROTEIN"/>
    <property type="match status" value="1"/>
</dbReference>
<dbReference type="Gene3D" id="2.60.40.2620">
    <property type="entry name" value="Fimbrillin-like"/>
    <property type="match status" value="1"/>
</dbReference>
<sequence length="325" mass="34327">MRTLILLSMAAFCLLGGCSRTEGERNSQTEIRLGTKGVTRAVNTLGDLSDVGDRIGIYGVRIAGTSAGASGKESWGNELVMDNVRTSDVDPSTGSIGWAGHYYYPLEEDRSVEFCAYHPYAAAGSDGDCFVEASAPGKAPALHFTLSGQEDVMCAEPVIGSRSRVPGPLEFRHVLTQLRFRLVDPEGAFAGETLDEIALLDVNTTGVMDIETGALGAWGDPAELAVPGIETVPITGSEELPQEVGGEVMLQPGLSSFVIRVVTSRGSYDRVVIRPTSVMGETVETSFAAGRSYLITLTFRPLTGISLSATVVPWQMGGTGSGVVQ</sequence>
<evidence type="ECO:0000313" key="2">
    <source>
        <dbReference type="Proteomes" id="UP001059295"/>
    </source>
</evidence>
<dbReference type="GeneID" id="82890816"/>
<dbReference type="InterPro" id="IPR025049">
    <property type="entry name" value="Mfa-like_1"/>
</dbReference>
<dbReference type="CDD" id="cd13120">
    <property type="entry name" value="BF2867_like_N"/>
    <property type="match status" value="1"/>
</dbReference>
<dbReference type="Gene3D" id="2.60.40.2630">
    <property type="match status" value="1"/>
</dbReference>
<dbReference type="EMBL" id="CP102294">
    <property type="protein sequence ID" value="UWN57903.1"/>
    <property type="molecule type" value="Genomic_DNA"/>
</dbReference>
<proteinExistence type="predicted"/>
<dbReference type="RefSeq" id="WP_019244651.1">
    <property type="nucleotide sequence ID" value="NZ_CAPH01000002.1"/>
</dbReference>
<dbReference type="Proteomes" id="UP001059295">
    <property type="component" value="Chromosome"/>
</dbReference>
<keyword evidence="2" id="KW-1185">Reference proteome</keyword>
<name>A0ABY5V221_9BACT</name>
<organism evidence="1 2">
    <name type="scientific">Alistipes ihumii AP11</name>
    <dbReference type="NCBI Taxonomy" id="1211813"/>
    <lineage>
        <taxon>Bacteria</taxon>
        <taxon>Pseudomonadati</taxon>
        <taxon>Bacteroidota</taxon>
        <taxon>Bacteroidia</taxon>
        <taxon>Bacteroidales</taxon>
        <taxon>Rikenellaceae</taxon>
        <taxon>Alistipes</taxon>
    </lineage>
</organism>
<dbReference type="CDD" id="cd13121">
    <property type="entry name" value="BF2867_like_C"/>
    <property type="match status" value="1"/>
</dbReference>
<gene>
    <name evidence="1" type="ORF">NQ491_03740</name>
</gene>
<reference evidence="1" key="1">
    <citation type="journal article" date="2022" name="Cell">
        <title>Design, construction, and in vivo augmentation of a complex gut microbiome.</title>
        <authorList>
            <person name="Cheng A.G."/>
            <person name="Ho P.Y."/>
            <person name="Aranda-Diaz A."/>
            <person name="Jain S."/>
            <person name="Yu F.B."/>
            <person name="Meng X."/>
            <person name="Wang M."/>
            <person name="Iakiviak M."/>
            <person name="Nagashima K."/>
            <person name="Zhao A."/>
            <person name="Murugkar P."/>
            <person name="Patil A."/>
            <person name="Atabakhsh K."/>
            <person name="Weakley A."/>
            <person name="Yan J."/>
            <person name="Brumbaugh A.R."/>
            <person name="Higginbottom S."/>
            <person name="Dimas A."/>
            <person name="Shiver A.L."/>
            <person name="Deutschbauer A."/>
            <person name="Neff N."/>
            <person name="Sonnenburg J.L."/>
            <person name="Huang K.C."/>
            <person name="Fischbach M.A."/>
        </authorList>
    </citation>
    <scope>NUCLEOTIDE SEQUENCE</scope>
    <source>
        <strain evidence="1">AP11</strain>
    </source>
</reference>
<protein>
    <submittedName>
        <fullName evidence="1">Fimbrillin family protein</fullName>
    </submittedName>
</protein>
<dbReference type="InterPro" id="IPR042278">
    <property type="entry name" value="Mfa-like_1_N"/>
</dbReference>
<dbReference type="Pfam" id="PF13149">
    <property type="entry name" value="Mfa_like_1"/>
    <property type="match status" value="1"/>
</dbReference>